<dbReference type="GO" id="GO:0048188">
    <property type="term" value="C:Set1C/COMPASS complex"/>
    <property type="evidence" value="ECO:0007669"/>
    <property type="project" value="TreeGrafter"/>
</dbReference>
<keyword evidence="3" id="KW-0805">Transcription regulation</keyword>
<keyword evidence="6" id="KW-0539">Nucleus</keyword>
<dbReference type="PANTHER" id="PTHR19861">
    <property type="entry name" value="WD40 REPEAT PROTEIN SWD2"/>
    <property type="match status" value="1"/>
</dbReference>
<dbReference type="InterPro" id="IPR015943">
    <property type="entry name" value="WD40/YVTN_repeat-like_dom_sf"/>
</dbReference>
<dbReference type="PRINTS" id="PR00320">
    <property type="entry name" value="GPROTEINBRPT"/>
</dbReference>
<dbReference type="PANTHER" id="PTHR19861:SF0">
    <property type="entry name" value="WD REPEAT-CONTAINING PROTEIN 82"/>
    <property type="match status" value="1"/>
</dbReference>
<evidence type="ECO:0000313" key="9">
    <source>
        <dbReference type="EMBL" id="ALJ75658.1"/>
    </source>
</evidence>
<feature type="repeat" description="WD" evidence="7">
    <location>
        <begin position="252"/>
        <end position="281"/>
    </location>
</feature>
<evidence type="ECO:0000256" key="4">
    <source>
        <dbReference type="ARBA" id="ARBA00022574"/>
    </source>
</evidence>
<dbReference type="SUPFAM" id="SSF50978">
    <property type="entry name" value="WD40 repeat-like"/>
    <property type="match status" value="1"/>
</dbReference>
<comment type="subcellular location">
    <subcellularLocation>
        <location evidence="1">Nucleus</location>
    </subcellularLocation>
</comment>
<feature type="domain" description="Anaphase-promoting complex subunit 4-like WD40" evidence="8">
    <location>
        <begin position="194"/>
        <end position="239"/>
    </location>
</feature>
<keyword evidence="3" id="KW-0804">Transcription</keyword>
<dbReference type="SMART" id="SM00320">
    <property type="entry name" value="WD40"/>
    <property type="match status" value="5"/>
</dbReference>
<feature type="repeat" description="WD" evidence="7">
    <location>
        <begin position="103"/>
        <end position="144"/>
    </location>
</feature>
<sequence length="348" mass="38432">MKLNDDSLRSYECFKCFKDNSDKVNAINFTSNGEKLISSSQDDSINVYDVINGKHLQTIYSKKYGVEMIKFTHCSTAVIHASNKVDDNLRYLSLHDNKYIRLYPGHTKKVISLSMSPTNDTFLSGSLDKTIRLWDLRTANCQALMQLPGKGLAAIDPEGLIFCVCISSDTCKLYDLRTFEQGPFLTFSLPPLHHEGNRVDVSSLRFSPDGKMLLLSWAGTQIALLDSFTGRSLHQLQILGTNSTQIDINACFTPDSRYIMAGSPEGRLYIWRVSNAQRIALLQSSEGGTSAGGFNASGKAGTISPLNIGALECNPQFSQIAVGQIQTSIWMPQINIDVPMEIPVDNAE</sequence>
<accession>A0A120H2D8</accession>
<proteinExistence type="evidence at transcript level"/>
<dbReference type="OrthoDB" id="27537at2759"/>
<dbReference type="EMBL" id="KP409166">
    <property type="protein sequence ID" value="ALJ75658.1"/>
    <property type="molecule type" value="mRNA"/>
</dbReference>
<protein>
    <submittedName>
        <fullName evidence="9">WDR82</fullName>
    </submittedName>
</protein>
<name>A0A120H2D8_SCHMD</name>
<dbReference type="GO" id="GO:0006353">
    <property type="term" value="P:DNA-templated transcription termination"/>
    <property type="evidence" value="ECO:0007669"/>
    <property type="project" value="UniProtKB-KW"/>
</dbReference>
<dbReference type="PROSITE" id="PS50082">
    <property type="entry name" value="WD_REPEATS_2"/>
    <property type="match status" value="3"/>
</dbReference>
<dbReference type="PROSITE" id="PS50294">
    <property type="entry name" value="WD_REPEATS_REGION"/>
    <property type="match status" value="2"/>
</dbReference>
<keyword evidence="3" id="KW-0806">Transcription termination</keyword>
<dbReference type="Pfam" id="PF00400">
    <property type="entry name" value="WD40"/>
    <property type="match status" value="3"/>
</dbReference>
<dbReference type="InterPro" id="IPR036322">
    <property type="entry name" value="WD40_repeat_dom_sf"/>
</dbReference>
<evidence type="ECO:0000256" key="5">
    <source>
        <dbReference type="ARBA" id="ARBA00022737"/>
    </source>
</evidence>
<organism evidence="9">
    <name type="scientific">Schmidtea mediterranea</name>
    <name type="common">Freshwater planarian flatworm</name>
    <dbReference type="NCBI Taxonomy" id="79327"/>
    <lineage>
        <taxon>Eukaryota</taxon>
        <taxon>Metazoa</taxon>
        <taxon>Spiralia</taxon>
        <taxon>Lophotrochozoa</taxon>
        <taxon>Platyhelminthes</taxon>
        <taxon>Rhabditophora</taxon>
        <taxon>Seriata</taxon>
        <taxon>Tricladida</taxon>
        <taxon>Continenticola</taxon>
        <taxon>Geoplanoidea</taxon>
        <taxon>Dugesiidae</taxon>
        <taxon>Schmidtea</taxon>
    </lineage>
</organism>
<dbReference type="InterPro" id="IPR037867">
    <property type="entry name" value="Swd2/WDR82"/>
</dbReference>
<evidence type="ECO:0000256" key="7">
    <source>
        <dbReference type="PROSITE-ProRule" id="PRU00221"/>
    </source>
</evidence>
<keyword evidence="5" id="KW-0677">Repeat</keyword>
<reference evidence="9" key="1">
    <citation type="submission" date="2015-01" db="EMBL/GenBank/DDBJ databases">
        <title>Set1/Ezh2-dependent me3K4/me3K27 H3 bivalent domain mechanism regulates adult stem cell function and regeneration process in planarian.</title>
        <authorList>
            <person name="Yong-Qin L."/>
            <person name="Fang-Hao G."/>
            <person name="Chen W."/>
            <person name="Xiao-Shuai H."/>
        </authorList>
    </citation>
    <scope>NUCLEOTIDE SEQUENCE</scope>
</reference>
<dbReference type="InterPro" id="IPR001680">
    <property type="entry name" value="WD40_rpt"/>
</dbReference>
<evidence type="ECO:0000256" key="6">
    <source>
        <dbReference type="ARBA" id="ARBA00023242"/>
    </source>
</evidence>
<dbReference type="AlphaFoldDB" id="A0A120H2D8"/>
<evidence type="ECO:0000256" key="3">
    <source>
        <dbReference type="ARBA" id="ARBA00022472"/>
    </source>
</evidence>
<evidence type="ECO:0000256" key="2">
    <source>
        <dbReference type="ARBA" id="ARBA00005616"/>
    </source>
</evidence>
<evidence type="ECO:0000259" key="8">
    <source>
        <dbReference type="Pfam" id="PF12894"/>
    </source>
</evidence>
<dbReference type="InterPro" id="IPR024977">
    <property type="entry name" value="Apc4-like_WD40_dom"/>
</dbReference>
<dbReference type="Pfam" id="PF12894">
    <property type="entry name" value="ANAPC4_WD40"/>
    <property type="match status" value="1"/>
</dbReference>
<dbReference type="InterPro" id="IPR020472">
    <property type="entry name" value="WD40_PAC1"/>
</dbReference>
<dbReference type="GO" id="GO:0003682">
    <property type="term" value="F:chromatin binding"/>
    <property type="evidence" value="ECO:0007669"/>
    <property type="project" value="TreeGrafter"/>
</dbReference>
<keyword evidence="4 7" id="KW-0853">WD repeat</keyword>
<feature type="repeat" description="WD" evidence="7">
    <location>
        <begin position="17"/>
        <end position="58"/>
    </location>
</feature>
<dbReference type="Gene3D" id="2.130.10.10">
    <property type="entry name" value="YVTN repeat-like/Quinoprotein amine dehydrogenase"/>
    <property type="match status" value="1"/>
</dbReference>
<comment type="similarity">
    <text evidence="2">Belongs to the WD repeat SWD2 family.</text>
</comment>
<evidence type="ECO:0000256" key="1">
    <source>
        <dbReference type="ARBA" id="ARBA00004123"/>
    </source>
</evidence>